<evidence type="ECO:0000313" key="3">
    <source>
        <dbReference type="Proteomes" id="UP001446337"/>
    </source>
</evidence>
<feature type="region of interest" description="Disordered" evidence="1">
    <location>
        <begin position="1"/>
        <end position="23"/>
    </location>
</feature>
<sequence>MGKFDPNSPFLRGEKSADWKQKRLDPQAMLATPTQKPALLAAEDELRQHLKQINRRPGYAHLASLLHQAQRKR</sequence>
<accession>A0ABZ3G8J3</accession>
<dbReference type="Proteomes" id="UP001446337">
    <property type="component" value="Chromosome"/>
</dbReference>
<evidence type="ECO:0000313" key="2">
    <source>
        <dbReference type="EMBL" id="XAN17203.1"/>
    </source>
</evidence>
<dbReference type="RefSeq" id="WP_123785804.1">
    <property type="nucleotide sequence ID" value="NZ_CADIKP010000016.1"/>
</dbReference>
<feature type="compositionally biased region" description="Basic and acidic residues" evidence="1">
    <location>
        <begin position="12"/>
        <end position="23"/>
    </location>
</feature>
<gene>
    <name evidence="2" type="ORF">AAIK43_04010</name>
</gene>
<dbReference type="EMBL" id="CP154792">
    <property type="protein sequence ID" value="XAN17203.1"/>
    <property type="molecule type" value="Genomic_DNA"/>
</dbReference>
<name>A0ABZ3G8J3_ACHDE</name>
<protein>
    <submittedName>
        <fullName evidence="2">Uncharacterized protein</fullName>
    </submittedName>
</protein>
<organism evidence="2 3">
    <name type="scientific">Achromobacter denitrificans</name>
    <name type="common">Alcaligenes denitrificans</name>
    <dbReference type="NCBI Taxonomy" id="32002"/>
    <lineage>
        <taxon>Bacteria</taxon>
        <taxon>Pseudomonadati</taxon>
        <taxon>Pseudomonadota</taxon>
        <taxon>Betaproteobacteria</taxon>
        <taxon>Burkholderiales</taxon>
        <taxon>Alcaligenaceae</taxon>
        <taxon>Achromobacter</taxon>
    </lineage>
</organism>
<keyword evidence="3" id="KW-1185">Reference proteome</keyword>
<reference evidence="2 3" key="1">
    <citation type="submission" date="2024-05" db="EMBL/GenBank/DDBJ databases">
        <title>Achromobacter denitrificans. BP1, complete genome.</title>
        <authorList>
            <person name="Zhang B."/>
        </authorList>
    </citation>
    <scope>NUCLEOTIDE SEQUENCE [LARGE SCALE GENOMIC DNA]</scope>
    <source>
        <strain evidence="2 3">BP1</strain>
    </source>
</reference>
<proteinExistence type="predicted"/>
<evidence type="ECO:0000256" key="1">
    <source>
        <dbReference type="SAM" id="MobiDB-lite"/>
    </source>
</evidence>